<name>A0A4P7IDQ5_9ACTN</name>
<sequence length="245" mass="25747">MARTLEHGERPRVRTWTPLAWLGTTHPRQAVSTALGLALAAALSGRPLREVGLVALTVLVGQVMLGWADDLADRSRDARRSPDTKPVATGRIEPGSVWFAFTVALLVVVPLSVAHGPRAAGAYLASLVLALVGDRFLHATALSPLPWMASFALYPAFLAYGGWGGVGETSAPTLAMTVLAALLGLGVHVLRALPGLVDDHAEGERSLPLRLALRWGTPRLLLVAGLFTALVVAGMLIVGRTLGLT</sequence>
<accession>A0A4P7IDQ5</accession>
<feature type="transmembrane region" description="Helical" evidence="5">
    <location>
        <begin position="95"/>
        <end position="114"/>
    </location>
</feature>
<reference evidence="6 7" key="1">
    <citation type="submission" date="2019-03" db="EMBL/GenBank/DDBJ databases">
        <title>Three New Species of Nocardioides, Nocardioides euryhalodurans sp. nov., Nocardioides seonyuensis sp. nov. and Nocardioides eburneoflavus sp. nov. Iolated from Soil.</title>
        <authorList>
            <person name="Roh S.G."/>
            <person name="Lee C."/>
            <person name="Kim M.-K."/>
            <person name="Kim S.B."/>
        </authorList>
    </citation>
    <scope>NUCLEOTIDE SEQUENCE [LARGE SCALE GENOMIC DNA]</scope>
    <source>
        <strain evidence="6 7">MMS17-SY207-3</strain>
    </source>
</reference>
<evidence type="ECO:0000313" key="7">
    <source>
        <dbReference type="Proteomes" id="UP000294853"/>
    </source>
</evidence>
<dbReference type="EMBL" id="CP038436">
    <property type="protein sequence ID" value="QBX54820.1"/>
    <property type="molecule type" value="Genomic_DNA"/>
</dbReference>
<evidence type="ECO:0000256" key="1">
    <source>
        <dbReference type="ARBA" id="ARBA00004141"/>
    </source>
</evidence>
<keyword evidence="7" id="KW-1185">Reference proteome</keyword>
<dbReference type="GO" id="GO:0016020">
    <property type="term" value="C:membrane"/>
    <property type="evidence" value="ECO:0007669"/>
    <property type="project" value="UniProtKB-SubCell"/>
</dbReference>
<protein>
    <recommendedName>
        <fullName evidence="8">Ubiquinone biosynthesis protein UbiA</fullName>
    </recommendedName>
</protein>
<dbReference type="Proteomes" id="UP000294853">
    <property type="component" value="Chromosome"/>
</dbReference>
<evidence type="ECO:0000256" key="2">
    <source>
        <dbReference type="ARBA" id="ARBA00022692"/>
    </source>
</evidence>
<evidence type="ECO:0000256" key="3">
    <source>
        <dbReference type="ARBA" id="ARBA00022989"/>
    </source>
</evidence>
<gene>
    <name evidence="6" type="ORF">EXE58_04630</name>
</gene>
<evidence type="ECO:0000256" key="4">
    <source>
        <dbReference type="ARBA" id="ARBA00023136"/>
    </source>
</evidence>
<keyword evidence="4 5" id="KW-0472">Membrane</keyword>
<dbReference type="InterPro" id="IPR044878">
    <property type="entry name" value="UbiA_sf"/>
</dbReference>
<dbReference type="OrthoDB" id="3212588at2"/>
<dbReference type="Gene3D" id="1.10.357.140">
    <property type="entry name" value="UbiA prenyltransferase"/>
    <property type="match status" value="1"/>
</dbReference>
<comment type="subcellular location">
    <subcellularLocation>
        <location evidence="1">Membrane</location>
        <topology evidence="1">Multi-pass membrane protein</topology>
    </subcellularLocation>
</comment>
<organism evidence="6 7">
    <name type="scientific">Nocardioides seonyuensis</name>
    <dbReference type="NCBI Taxonomy" id="2518371"/>
    <lineage>
        <taxon>Bacteria</taxon>
        <taxon>Bacillati</taxon>
        <taxon>Actinomycetota</taxon>
        <taxon>Actinomycetes</taxon>
        <taxon>Propionibacteriales</taxon>
        <taxon>Nocardioidaceae</taxon>
        <taxon>Nocardioides</taxon>
    </lineage>
</organism>
<dbReference type="AlphaFoldDB" id="A0A4P7IDQ5"/>
<evidence type="ECO:0000256" key="5">
    <source>
        <dbReference type="SAM" id="Phobius"/>
    </source>
</evidence>
<dbReference type="InterPro" id="IPR000537">
    <property type="entry name" value="UbiA_prenyltransferase"/>
</dbReference>
<keyword evidence="3 5" id="KW-1133">Transmembrane helix</keyword>
<proteinExistence type="predicted"/>
<dbReference type="RefSeq" id="WP_135266789.1">
    <property type="nucleotide sequence ID" value="NZ_CP038436.1"/>
</dbReference>
<evidence type="ECO:0000313" key="6">
    <source>
        <dbReference type="EMBL" id="QBX54820.1"/>
    </source>
</evidence>
<dbReference type="Pfam" id="PF01040">
    <property type="entry name" value="UbiA"/>
    <property type="match status" value="1"/>
</dbReference>
<dbReference type="KEGG" id="nsn:EXE58_04630"/>
<feature type="transmembrane region" description="Helical" evidence="5">
    <location>
        <begin position="220"/>
        <end position="239"/>
    </location>
</feature>
<keyword evidence="2 5" id="KW-0812">Transmembrane</keyword>
<feature type="transmembrane region" description="Helical" evidence="5">
    <location>
        <begin position="169"/>
        <end position="190"/>
    </location>
</feature>
<feature type="transmembrane region" description="Helical" evidence="5">
    <location>
        <begin position="144"/>
        <end position="163"/>
    </location>
</feature>
<dbReference type="GO" id="GO:0016765">
    <property type="term" value="F:transferase activity, transferring alkyl or aryl (other than methyl) groups"/>
    <property type="evidence" value="ECO:0007669"/>
    <property type="project" value="InterPro"/>
</dbReference>
<evidence type="ECO:0008006" key="8">
    <source>
        <dbReference type="Google" id="ProtNLM"/>
    </source>
</evidence>